<keyword evidence="3" id="KW-1185">Reference proteome</keyword>
<proteinExistence type="predicted"/>
<evidence type="ECO:0000313" key="3">
    <source>
        <dbReference type="Proteomes" id="UP000703269"/>
    </source>
</evidence>
<dbReference type="AlphaFoldDB" id="A0A9P3GBQ8"/>
<sequence length="375" mass="40529">MSDTSEKASLAPSLPSLVVARRTRIFRWAMGPSRTARWSRVFFRIVFPMFLVVGLGIGIGWSFRTRTFSAPEDLGDFDGRSLYVSLDLESVDPLLNGGTIIINWYIGDDDCWNSTDPNATPDPEVCPPVNIFMGPNGFASSANGPPSTPANNNVPSTAIFEWTPTTDGNADQATFTTALSIGTRSNKASDTILNYPFDRYLAEVWAYAQVNGTNDTVGLIIADTRGAAFGFDTRIPSSAELKRDYGLNIPEDNLLGEGGNIDVLLDIRRTVLVRAYVVTIIVAMWLITLLLLAISIKAALFMYNVDMAILVAPVATLFAFTTLRTALPGAPSGFGAIIDFVGTLPSLAALIAITVVCLIHVLVRSTSKIVHDLEV</sequence>
<evidence type="ECO:0008006" key="4">
    <source>
        <dbReference type="Google" id="ProtNLM"/>
    </source>
</evidence>
<dbReference type="InterPro" id="IPR027948">
    <property type="entry name" value="DUF4436"/>
</dbReference>
<feature type="transmembrane region" description="Helical" evidence="1">
    <location>
        <begin position="275"/>
        <end position="294"/>
    </location>
</feature>
<evidence type="ECO:0000313" key="2">
    <source>
        <dbReference type="EMBL" id="GJE91730.1"/>
    </source>
</evidence>
<reference evidence="2 3" key="1">
    <citation type="submission" date="2021-08" db="EMBL/GenBank/DDBJ databases">
        <title>Draft Genome Sequence of Phanerochaete sordida strain YK-624.</title>
        <authorList>
            <person name="Mori T."/>
            <person name="Dohra H."/>
            <person name="Suzuki T."/>
            <person name="Kawagishi H."/>
            <person name="Hirai H."/>
        </authorList>
    </citation>
    <scope>NUCLEOTIDE SEQUENCE [LARGE SCALE GENOMIC DNA]</scope>
    <source>
        <strain evidence="2 3">YK-624</strain>
    </source>
</reference>
<keyword evidence="1" id="KW-1133">Transmembrane helix</keyword>
<evidence type="ECO:0000256" key="1">
    <source>
        <dbReference type="SAM" id="Phobius"/>
    </source>
</evidence>
<feature type="transmembrane region" description="Helical" evidence="1">
    <location>
        <begin position="301"/>
        <end position="320"/>
    </location>
</feature>
<dbReference type="Proteomes" id="UP000703269">
    <property type="component" value="Unassembled WGS sequence"/>
</dbReference>
<dbReference type="Pfam" id="PF14494">
    <property type="entry name" value="DUF4436"/>
    <property type="match status" value="1"/>
</dbReference>
<feature type="transmembrane region" description="Helical" evidence="1">
    <location>
        <begin position="41"/>
        <end position="63"/>
    </location>
</feature>
<keyword evidence="1" id="KW-0812">Transmembrane</keyword>
<protein>
    <recommendedName>
        <fullName evidence="4">DUF4436 domain-containing protein</fullName>
    </recommendedName>
</protein>
<name>A0A9P3GBQ8_9APHY</name>
<gene>
    <name evidence="2" type="ORF">PsYK624_078810</name>
</gene>
<accession>A0A9P3GBQ8</accession>
<dbReference type="OrthoDB" id="2923771at2759"/>
<comment type="caution">
    <text evidence="2">The sequence shown here is derived from an EMBL/GenBank/DDBJ whole genome shotgun (WGS) entry which is preliminary data.</text>
</comment>
<dbReference type="EMBL" id="BPQB01000022">
    <property type="protein sequence ID" value="GJE91730.1"/>
    <property type="molecule type" value="Genomic_DNA"/>
</dbReference>
<keyword evidence="1" id="KW-0472">Membrane</keyword>
<organism evidence="2 3">
    <name type="scientific">Phanerochaete sordida</name>
    <dbReference type="NCBI Taxonomy" id="48140"/>
    <lineage>
        <taxon>Eukaryota</taxon>
        <taxon>Fungi</taxon>
        <taxon>Dikarya</taxon>
        <taxon>Basidiomycota</taxon>
        <taxon>Agaricomycotina</taxon>
        <taxon>Agaricomycetes</taxon>
        <taxon>Polyporales</taxon>
        <taxon>Phanerochaetaceae</taxon>
        <taxon>Phanerochaete</taxon>
    </lineage>
</organism>
<feature type="transmembrane region" description="Helical" evidence="1">
    <location>
        <begin position="340"/>
        <end position="363"/>
    </location>
</feature>